<sequence length="1166" mass="134000">MLSRTKTKTVTATNVVVDTVETYIINQNLLGVIAELDDVLCNLVNMHKDNELALKRVLQCIYRLLHNNDKWNVKFGAKVFHKLIALVIEREGIQSRQLVANVLVCVKLQAQKFPKRDGKFLLDQLWVLSSSSEQQPHAAQILVQLFDDFVREIGLKFACSAQLHTVVKQLLHSKEREERRSAYFIMRKLVLVIGDEANQVYQLVQQTLQQWAWHDHIEYQRNWSDYVTIMENLEEQQSHLVLPTLSTLLPRIVCSNQSDDWIGWLRILYVKLLRDNNNILVLRWTIEYFLAHVTVDDLNRANVLNEFLAATNNTQLYNVEGYFLPEIKTERFLANSNSLILLKALCAVPWRAVPLINWLRTLKKIEAPQIDMELLEGLSRRVFYLQNPELRHYAIKLLSNNFSDFIEKLSIMDYLWFIESLHNVSDADHCDMGDRVASEDFVELMSAYGMRFFFVIMKNVVINENLLKQLSKLSKERHAVWRLIVGFNWMDLEKDVKIACLDFVQNTYGLSLHPEVLQKFTNIKALQQHLRGPLKCESYSEYLYFEARSVDLFVHVNIHTWSDINKLKLNPLKLLDMGTEATFEKLAKLLGKNTERLENPDLLPTFLAFLKKYLKKIHLYSTIEGLLSYGNAHLSIKANEQLVLDILTIDLSNYNLVKYTLTFAKHIPTECYIQGMLHGDATTGDARYEAAYKNTLFENSYEGASARGAFSSMVLNIKKMIEITDKLLTINNELTDKKPRYYENSKQHRIKMRIARSILKITANRRYWSEHLWAAMLALNEQLNVSFMYEYSVALQLPSLEFLVERLQTFSTYKPSQQVSLISVLHIYSMLNWRNLTLAEQESVFLLLLPHTMGANFQTRLLAQLVIHALAIECERFSVNLPLAAQLKTSIVKTLGNKLDHHLGEARLILPQLFVANKYRVDDLILHMTNAPFDEYEKDFTGLDSSEDTKELLIKINEIRKTFEVKARLGTANPVVTSNTTANNANVQRKMNPINDIFPENNLKTATNASSDEKELLVVASLIDKLPNLGGLARTCEVLGVKTLVMDSKANVEKSDFKNLSMTAEKSLNIVEVKPSALTDFLLEKQQAGYKIVGAEQTSQSVSFVNFKFPKKTVLLLGHEKHGIPVDLIGFLDHAVEIPQFGIVRSLNVHVTGSLFIWEYCNQHIV</sequence>
<evidence type="ECO:0000256" key="8">
    <source>
        <dbReference type="ARBA" id="ARBA00093361"/>
    </source>
</evidence>
<dbReference type="GO" id="GO:0141100">
    <property type="term" value="F:tRNA (guanine(18)-2'-O)-methyltransferase activity"/>
    <property type="evidence" value="ECO:0007669"/>
    <property type="project" value="UniProtKB-EC"/>
</dbReference>
<keyword evidence="13" id="KW-1185">Reference proteome</keyword>
<evidence type="ECO:0000256" key="1">
    <source>
        <dbReference type="ARBA" id="ARBA00007228"/>
    </source>
</evidence>
<reference evidence="14" key="1">
    <citation type="submission" date="2025-08" db="UniProtKB">
        <authorList>
            <consortium name="RefSeq"/>
        </authorList>
    </citation>
    <scope>IDENTIFICATION</scope>
    <source>
        <strain evidence="14">11010-0011.00</strain>
        <tissue evidence="14">Whole body</tissue>
    </source>
</reference>
<evidence type="ECO:0000256" key="10">
    <source>
        <dbReference type="ARBA" id="ARBA00093636"/>
    </source>
</evidence>
<dbReference type="GO" id="GO:0003723">
    <property type="term" value="F:RNA binding"/>
    <property type="evidence" value="ECO:0007669"/>
    <property type="project" value="UniProtKB-KW"/>
</dbReference>
<evidence type="ECO:0000256" key="2">
    <source>
        <dbReference type="ARBA" id="ARBA00022603"/>
    </source>
</evidence>
<dbReference type="CDD" id="cd18091">
    <property type="entry name" value="SpoU-like_TRM3-like"/>
    <property type="match status" value="1"/>
</dbReference>
<dbReference type="PANTHER" id="PTHR12029">
    <property type="entry name" value="RNA METHYLTRANSFERASE"/>
    <property type="match status" value="1"/>
</dbReference>
<evidence type="ECO:0000256" key="11">
    <source>
        <dbReference type="ARBA" id="ARBA00093656"/>
    </source>
</evidence>
<evidence type="ECO:0000256" key="6">
    <source>
        <dbReference type="ARBA" id="ARBA00022990"/>
    </source>
</evidence>
<name>A0A6J2TMH7_DROLE</name>
<dbReference type="FunFam" id="3.40.1280.10:FF:000010">
    <property type="entry name" value="probable methyltransferase TARBP1"/>
    <property type="match status" value="1"/>
</dbReference>
<dbReference type="RefSeq" id="XP_030376227.1">
    <property type="nucleotide sequence ID" value="XM_030520367.1"/>
</dbReference>
<comment type="catalytic activity">
    <reaction evidence="7">
        <text>guanosine(18) in tRNA + S-adenosyl-L-methionine = 2'-O-methylguanosine(18) in tRNA + S-adenosyl-L-homocysteine + H(+)</text>
        <dbReference type="Rhea" id="RHEA:20077"/>
        <dbReference type="Rhea" id="RHEA-COMP:10190"/>
        <dbReference type="Rhea" id="RHEA-COMP:10192"/>
        <dbReference type="ChEBI" id="CHEBI:15378"/>
        <dbReference type="ChEBI" id="CHEBI:57856"/>
        <dbReference type="ChEBI" id="CHEBI:59789"/>
        <dbReference type="ChEBI" id="CHEBI:74269"/>
        <dbReference type="ChEBI" id="CHEBI:74445"/>
        <dbReference type="EC" id="2.1.1.34"/>
    </reaction>
    <physiologicalReaction direction="left-to-right" evidence="7">
        <dbReference type="Rhea" id="RHEA:20078"/>
    </physiologicalReaction>
</comment>
<dbReference type="OrthoDB" id="241340at2759"/>
<accession>A0A6J2TMH7</accession>
<comment type="function">
    <text evidence="8">S-adenosyl-L-methionine-dependent 2'-O-ribose methyltransferase that catalyzes the formation of 2'-O-methylguanosine at position 18 (Gm18) in a subset of tRNA. Selectively mediates Gm18 methylation of tRNAGln-TTG/CTG and tRNASer-TGA/GCT. Gm18 modification can enhance the stability of modified tRNAs.</text>
</comment>
<dbReference type="SUPFAM" id="SSF75217">
    <property type="entry name" value="alpha/beta knot"/>
    <property type="match status" value="1"/>
</dbReference>
<dbReference type="InterPro" id="IPR001537">
    <property type="entry name" value="SpoU_MeTrfase"/>
</dbReference>
<dbReference type="SUPFAM" id="SSF48371">
    <property type="entry name" value="ARM repeat"/>
    <property type="match status" value="1"/>
</dbReference>
<evidence type="ECO:0000256" key="7">
    <source>
        <dbReference type="ARBA" id="ARBA00093266"/>
    </source>
</evidence>
<dbReference type="InterPro" id="IPR029028">
    <property type="entry name" value="Alpha/beta_knot_MTases"/>
</dbReference>
<protein>
    <recommendedName>
        <fullName evidence="10">tRNA (guanosine(18)-2'-O)-methyltransferase TARBP1</fullName>
        <ecNumber evidence="9">2.1.1.34</ecNumber>
    </recommendedName>
    <alternativeName>
        <fullName evidence="11">TAR RNA-binding protein 1</fullName>
    </alternativeName>
</protein>
<feature type="domain" description="tRNA/rRNA methyltransferase SpoU type" evidence="12">
    <location>
        <begin position="1016"/>
        <end position="1157"/>
    </location>
</feature>
<keyword evidence="6" id="KW-0007">Acetylation</keyword>
<dbReference type="EC" id="2.1.1.34" evidence="9"/>
<dbReference type="GeneID" id="115625341"/>
<evidence type="ECO:0000256" key="4">
    <source>
        <dbReference type="ARBA" id="ARBA00022691"/>
    </source>
</evidence>
<dbReference type="PANTHER" id="PTHR12029:SF11">
    <property type="entry name" value="METHYLTRANSFERASE TARBP1-RELATED"/>
    <property type="match status" value="1"/>
</dbReference>
<dbReference type="InterPro" id="IPR045330">
    <property type="entry name" value="TRM3/TARBP1"/>
</dbReference>
<organism evidence="13 14">
    <name type="scientific">Drosophila lebanonensis</name>
    <name type="common">Fruit fly</name>
    <name type="synonym">Scaptodrosophila lebanonensis</name>
    <dbReference type="NCBI Taxonomy" id="7225"/>
    <lineage>
        <taxon>Eukaryota</taxon>
        <taxon>Metazoa</taxon>
        <taxon>Ecdysozoa</taxon>
        <taxon>Arthropoda</taxon>
        <taxon>Hexapoda</taxon>
        <taxon>Insecta</taxon>
        <taxon>Pterygota</taxon>
        <taxon>Neoptera</taxon>
        <taxon>Endopterygota</taxon>
        <taxon>Diptera</taxon>
        <taxon>Brachycera</taxon>
        <taxon>Muscomorpha</taxon>
        <taxon>Ephydroidea</taxon>
        <taxon>Drosophilidae</taxon>
        <taxon>Scaptodrosophila</taxon>
    </lineage>
</organism>
<evidence type="ECO:0000256" key="9">
    <source>
        <dbReference type="ARBA" id="ARBA00093594"/>
    </source>
</evidence>
<keyword evidence="5" id="KW-0694">RNA-binding</keyword>
<comment type="similarity">
    <text evidence="1">Belongs to the class IV-like SAM-binding methyltransferase superfamily. RNA methyltransferase TrmH family.</text>
</comment>
<dbReference type="Pfam" id="PF00588">
    <property type="entry name" value="SpoU_methylase"/>
    <property type="match status" value="1"/>
</dbReference>
<dbReference type="AlphaFoldDB" id="A0A6J2TMH7"/>
<keyword evidence="2" id="KW-0489">Methyltransferase</keyword>
<gene>
    <name evidence="14" type="primary">LOC115625341</name>
</gene>
<evidence type="ECO:0000313" key="14">
    <source>
        <dbReference type="RefSeq" id="XP_030376227.1"/>
    </source>
</evidence>
<keyword evidence="4" id="KW-0949">S-adenosyl-L-methionine</keyword>
<evidence type="ECO:0000256" key="5">
    <source>
        <dbReference type="ARBA" id="ARBA00022884"/>
    </source>
</evidence>
<proteinExistence type="inferred from homology"/>
<dbReference type="GO" id="GO:0030488">
    <property type="term" value="P:tRNA methylation"/>
    <property type="evidence" value="ECO:0007669"/>
    <property type="project" value="InterPro"/>
</dbReference>
<dbReference type="InterPro" id="IPR016024">
    <property type="entry name" value="ARM-type_fold"/>
</dbReference>
<dbReference type="InterPro" id="IPR044748">
    <property type="entry name" value="Trm3/TARBP1_C"/>
</dbReference>
<dbReference type="Gene3D" id="3.40.1280.10">
    <property type="match status" value="1"/>
</dbReference>
<keyword evidence="3" id="KW-0808">Transferase</keyword>
<dbReference type="Proteomes" id="UP000504634">
    <property type="component" value="Unplaced"/>
</dbReference>
<dbReference type="InterPro" id="IPR029026">
    <property type="entry name" value="tRNA_m1G_MTases_N"/>
</dbReference>
<evidence type="ECO:0000313" key="13">
    <source>
        <dbReference type="Proteomes" id="UP000504634"/>
    </source>
</evidence>
<evidence type="ECO:0000259" key="12">
    <source>
        <dbReference type="Pfam" id="PF00588"/>
    </source>
</evidence>
<evidence type="ECO:0000256" key="3">
    <source>
        <dbReference type="ARBA" id="ARBA00022679"/>
    </source>
</evidence>